<evidence type="ECO:0000313" key="2">
    <source>
        <dbReference type="Proteomes" id="UP000705983"/>
    </source>
</evidence>
<dbReference type="SUPFAM" id="SSF50475">
    <property type="entry name" value="FMN-binding split barrel"/>
    <property type="match status" value="1"/>
</dbReference>
<sequence length="205" mass="22604">MIPHYFSLTDEEKLRFIAEQGAGTLVTARPDGAIDATFLPFVIRDQEILLHMARFNGHWKAIHSPQPAAIVMTGPHHYVSARDYLPDGAAGASTWDYTQVTIHGTITVHDDSTWVKTAALELAGQWDPEHGMDDTYVDRSAKAIIGLSMTIDRIDGQAKLSQNKLPEERAQIVSRLQGLPDARAHALAEDIAQAPSRARRTPYNG</sequence>
<proteinExistence type="predicted"/>
<evidence type="ECO:0000313" key="1">
    <source>
        <dbReference type="EMBL" id="MBM9433112.1"/>
    </source>
</evidence>
<dbReference type="Proteomes" id="UP000705983">
    <property type="component" value="Unassembled WGS sequence"/>
</dbReference>
<gene>
    <name evidence="1" type="ORF">JVW63_05290</name>
</gene>
<reference evidence="2" key="1">
    <citation type="submission" date="2021-02" db="EMBL/GenBank/DDBJ databases">
        <title>Leucobacter sp. CX169.</title>
        <authorList>
            <person name="Cheng Y."/>
        </authorList>
    </citation>
    <scope>NUCLEOTIDE SEQUENCE [LARGE SCALE GENOMIC DNA]</scope>
    <source>
        <strain evidence="2">JY899</strain>
    </source>
</reference>
<comment type="caution">
    <text evidence="1">The sequence shown here is derived from an EMBL/GenBank/DDBJ whole genome shotgun (WGS) entry which is preliminary data.</text>
</comment>
<keyword evidence="2" id="KW-1185">Reference proteome</keyword>
<dbReference type="EMBL" id="JAFFJS010000002">
    <property type="protein sequence ID" value="MBM9433112.1"/>
    <property type="molecule type" value="Genomic_DNA"/>
</dbReference>
<dbReference type="PIRSF" id="PIRSF010372">
    <property type="entry name" value="PaiB"/>
    <property type="match status" value="1"/>
</dbReference>
<dbReference type="Pfam" id="PF04299">
    <property type="entry name" value="FMN_bind_2"/>
    <property type="match status" value="1"/>
</dbReference>
<dbReference type="PANTHER" id="PTHR35802">
    <property type="entry name" value="PROTEASE SYNTHASE AND SPORULATION PROTEIN PAI 2"/>
    <property type="match status" value="1"/>
</dbReference>
<dbReference type="PANTHER" id="PTHR35802:SF1">
    <property type="entry name" value="PROTEASE SYNTHASE AND SPORULATION PROTEIN PAI 2"/>
    <property type="match status" value="1"/>
</dbReference>
<dbReference type="InterPro" id="IPR007396">
    <property type="entry name" value="TR_PAI2-type"/>
</dbReference>
<protein>
    <submittedName>
        <fullName evidence="1">FMN-binding negative transcriptional regulator</fullName>
    </submittedName>
</protein>
<dbReference type="RefSeq" id="WP_187996407.1">
    <property type="nucleotide sequence ID" value="NZ_JACEXG010000002.1"/>
</dbReference>
<organism evidence="1 2">
    <name type="scientific">Flaviflexus equikiangi</name>
    <dbReference type="NCBI Taxonomy" id="2758573"/>
    <lineage>
        <taxon>Bacteria</taxon>
        <taxon>Bacillati</taxon>
        <taxon>Actinomycetota</taxon>
        <taxon>Actinomycetes</taxon>
        <taxon>Actinomycetales</taxon>
        <taxon>Actinomycetaceae</taxon>
        <taxon>Flaviflexus</taxon>
    </lineage>
</organism>
<dbReference type="InterPro" id="IPR012349">
    <property type="entry name" value="Split_barrel_FMN-bd"/>
</dbReference>
<dbReference type="Gene3D" id="2.30.110.10">
    <property type="entry name" value="Electron Transport, Fmn-binding Protein, Chain A"/>
    <property type="match status" value="1"/>
</dbReference>
<accession>A0ABS2TH50</accession>
<name>A0ABS2TH50_9ACTO</name>